<dbReference type="InterPro" id="IPR000387">
    <property type="entry name" value="Tyr_Pase_dom"/>
</dbReference>
<dbReference type="PANTHER" id="PTHR43883">
    <property type="entry name" value="SLR0207 PROTEIN"/>
    <property type="match status" value="1"/>
</dbReference>
<dbReference type="Proteomes" id="UP000077671">
    <property type="component" value="Unassembled WGS sequence"/>
</dbReference>
<dbReference type="InterPro" id="IPR003595">
    <property type="entry name" value="Tyr_Pase_cat"/>
</dbReference>
<organism evidence="5 6">
    <name type="scientific">Tilletia caries</name>
    <name type="common">wheat bunt fungus</name>
    <dbReference type="NCBI Taxonomy" id="13290"/>
    <lineage>
        <taxon>Eukaryota</taxon>
        <taxon>Fungi</taxon>
        <taxon>Dikarya</taxon>
        <taxon>Basidiomycota</taxon>
        <taxon>Ustilaginomycotina</taxon>
        <taxon>Exobasidiomycetes</taxon>
        <taxon>Tilletiales</taxon>
        <taxon>Tilletiaceae</taxon>
        <taxon>Tilletia</taxon>
    </lineage>
</organism>
<feature type="domain" description="Tyrosine specific protein phosphatases" evidence="3">
    <location>
        <begin position="352"/>
        <end position="438"/>
    </location>
</feature>
<protein>
    <recommendedName>
        <fullName evidence="8">Tyrosine specific protein phosphatases domain-containing protein</fullName>
    </recommendedName>
</protein>
<keyword evidence="1" id="KW-0378">Hydrolase</keyword>
<evidence type="ECO:0000313" key="7">
    <source>
        <dbReference type="Proteomes" id="UP000836402"/>
    </source>
</evidence>
<evidence type="ECO:0000259" key="3">
    <source>
        <dbReference type="PROSITE" id="PS50056"/>
    </source>
</evidence>
<dbReference type="Pfam" id="PF09414">
    <property type="entry name" value="RNA_ligase"/>
    <property type="match status" value="1"/>
</dbReference>
<evidence type="ECO:0008006" key="8">
    <source>
        <dbReference type="Google" id="ProtNLM"/>
    </source>
</evidence>
<reference evidence="5" key="2">
    <citation type="journal article" date="2019" name="IMA Fungus">
        <title>Genome sequencing and comparison of five Tilletia species to identify candidate genes for the detection of regulated species infecting wheat.</title>
        <authorList>
            <person name="Nguyen H.D.T."/>
            <person name="Sultana T."/>
            <person name="Kesanakurti P."/>
            <person name="Hambleton S."/>
        </authorList>
    </citation>
    <scope>NUCLEOTIDE SEQUENCE</scope>
    <source>
        <strain evidence="5">DAOMC 238032</strain>
    </source>
</reference>
<dbReference type="EMBL" id="CAJHJG010005193">
    <property type="protein sequence ID" value="CAD6948344.1"/>
    <property type="molecule type" value="Genomic_DNA"/>
</dbReference>
<dbReference type="Proteomes" id="UP000836402">
    <property type="component" value="Unassembled WGS sequence"/>
</dbReference>
<accession>A0A177VFR6</accession>
<dbReference type="AlphaFoldDB" id="A0A177VFR6"/>
<dbReference type="SMART" id="SM00404">
    <property type="entry name" value="PTPc_motif"/>
    <property type="match status" value="1"/>
</dbReference>
<comment type="caution">
    <text evidence="5">The sequence shown here is derived from an EMBL/GenBank/DDBJ whole genome shotgun (WGS) entry which is preliminary data.</text>
</comment>
<dbReference type="InterPro" id="IPR057023">
    <property type="entry name" value="PTP-SAK"/>
</dbReference>
<dbReference type="InterPro" id="IPR021122">
    <property type="entry name" value="RNA_ligase_dom_REL/Rnl2"/>
</dbReference>
<proteinExistence type="predicted"/>
<reference evidence="4" key="3">
    <citation type="submission" date="2020-10" db="EMBL/GenBank/DDBJ databases">
        <authorList>
            <person name="Sedaghatjoo S."/>
        </authorList>
    </citation>
    <scope>NUCLEOTIDE SEQUENCE</scope>
    <source>
        <strain evidence="4">AZH3</strain>
    </source>
</reference>
<dbReference type="PANTHER" id="PTHR43883:SF1">
    <property type="entry name" value="GLUCONOKINASE"/>
    <property type="match status" value="1"/>
</dbReference>
<evidence type="ECO:0000256" key="1">
    <source>
        <dbReference type="ARBA" id="ARBA00022801"/>
    </source>
</evidence>
<evidence type="ECO:0000259" key="2">
    <source>
        <dbReference type="PROSITE" id="PS50055"/>
    </source>
</evidence>
<evidence type="ECO:0000313" key="4">
    <source>
        <dbReference type="EMBL" id="CAD6948344.1"/>
    </source>
</evidence>
<evidence type="ECO:0000313" key="6">
    <source>
        <dbReference type="Proteomes" id="UP000077671"/>
    </source>
</evidence>
<keyword evidence="7" id="KW-1185">Reference proteome</keyword>
<dbReference type="EMBL" id="LWDD02000154">
    <property type="protein sequence ID" value="KAE8263308.1"/>
    <property type="molecule type" value="Genomic_DNA"/>
</dbReference>
<dbReference type="InterPro" id="IPR000242">
    <property type="entry name" value="PTP_cat"/>
</dbReference>
<reference evidence="5" key="1">
    <citation type="submission" date="2016-04" db="EMBL/GenBank/DDBJ databases">
        <authorList>
            <person name="Nguyen H.D."/>
            <person name="Kesanakurti P."/>
            <person name="Cullis J."/>
            <person name="Levesque C.A."/>
            <person name="Hambleton S."/>
        </authorList>
    </citation>
    <scope>NUCLEOTIDE SEQUENCE</scope>
    <source>
        <strain evidence="5">DAOMC 238032</strain>
    </source>
</reference>
<dbReference type="Pfam" id="PF13671">
    <property type="entry name" value="AAA_33"/>
    <property type="match status" value="1"/>
</dbReference>
<dbReference type="GO" id="GO:0004725">
    <property type="term" value="F:protein tyrosine phosphatase activity"/>
    <property type="evidence" value="ECO:0007669"/>
    <property type="project" value="InterPro"/>
</dbReference>
<evidence type="ECO:0000313" key="5">
    <source>
        <dbReference type="EMBL" id="KAE8263308.1"/>
    </source>
</evidence>
<gene>
    <name evidence="5" type="ORF">A4X03_0g1783</name>
    <name evidence="4" type="ORF">JKIAZH3_G9764</name>
</gene>
<dbReference type="Gene3D" id="3.40.50.300">
    <property type="entry name" value="P-loop containing nucleotide triphosphate hydrolases"/>
    <property type="match status" value="1"/>
</dbReference>
<dbReference type="Gene3D" id="3.90.190.10">
    <property type="entry name" value="Protein tyrosine phosphatase superfamily"/>
    <property type="match status" value="1"/>
</dbReference>
<dbReference type="Gene3D" id="3.30.470.30">
    <property type="entry name" value="DNA ligase/mRNA capping enzyme"/>
    <property type="match status" value="1"/>
</dbReference>
<dbReference type="InterPro" id="IPR027417">
    <property type="entry name" value="P-loop_NTPase"/>
</dbReference>
<dbReference type="InterPro" id="IPR054498">
    <property type="entry name" value="2H-SAK"/>
</dbReference>
<dbReference type="SUPFAM" id="SSF56091">
    <property type="entry name" value="DNA ligase/mRNA capping enzyme, catalytic domain"/>
    <property type="match status" value="1"/>
</dbReference>
<dbReference type="Pfam" id="PF22547">
    <property type="entry name" value="2H-SAK"/>
    <property type="match status" value="1"/>
</dbReference>
<dbReference type="InterPro" id="IPR052732">
    <property type="entry name" value="Cell-binding_unc_protein"/>
</dbReference>
<feature type="domain" description="Tyrosine-protein phosphatase" evidence="2">
    <location>
        <begin position="335"/>
        <end position="447"/>
    </location>
</feature>
<dbReference type="PROSITE" id="PS50055">
    <property type="entry name" value="TYR_PHOSPHATASE_PTP"/>
    <property type="match status" value="1"/>
</dbReference>
<dbReference type="SUPFAM" id="SSF52540">
    <property type="entry name" value="P-loop containing nucleoside triphosphate hydrolases"/>
    <property type="match status" value="1"/>
</dbReference>
<dbReference type="PROSITE" id="PS50056">
    <property type="entry name" value="TYR_PHOSPHATASE_2"/>
    <property type="match status" value="1"/>
</dbReference>
<dbReference type="InterPro" id="IPR029021">
    <property type="entry name" value="Prot-tyrosine_phosphatase-like"/>
</dbReference>
<sequence length="875" mass="98423">MKLMILRNSLSVVGPELAEAKDRLAPGLAVPSSFTLHITLLSKAEYIAVGRPSIPENLSLSSVHILGVGSAGGRGDPQDGPAATRWLVVVWNHGNAFRHTLGLRSKDFHITLTDTDVHDIDKGILSLEGGLHAAFDAFSRLGEDAADHTLASRKTAWHPELARWTVRTWPESYKALIRLADEYVNVEPKIAMLAYIRAFHLNPELQTYISRRLARMGRDEPAALWGPIVTQEEKDMLDQWELTPRLLVAKRWDPSIIAQLGLHTLIWTAPTEPRKRLCYLDRPDALPRLFSWLVPHRLAAMSTPRNENDIDTLADMGVTLVLTLTAEEPLEDAWFAFKRIRQWRVPVDNYEAPSVAEMDLIYRRFTADADGRWLVHCGGGKGRAGTVVACLLAMHQNTDNDLDSGSVVSATPTQDASAIIRQLRVMRPGSIETSQQEAFVKKWISHRWRLASEFQLNELEEDGAATTPIDIQLDRKAFPNGRLALDKLQILIFIGLPGSGKSWLASAIAKRRPRGKTLIISQDESRSRSACEAAIGRNHTVDTLVILDRCNVDPTDRKIWLSLVQSEHAPVAVYFDYQPETCRRRINSRIGHPTLRAGQGEGALRQMSSTLSKPILAEGFGAIITISAFRAACEAALLLGGEVGIHKFPRTTHLVRTAAVTPDDLVLEGFSHLLTNVPLTLEEKVDGANMGFTLAYDRHTIVVQNRSHYVNCQTHAQFRPLDTWLERNSDALREILDRDEQFPERYILFGEWLVATHSIHYTKLADLFLAFDLYDRFTDTFLSRRLLTRALHDTGIHQVPLIKESTHQSREDLLEYMTRPSAFYDGPVEGAYVRVENADRTRTLQRYKVVRSDFIVGNEHWTRGPLQLNKVAFDT</sequence>
<name>A0A177VFR6_9BASI</name>
<dbReference type="Pfam" id="PF22784">
    <property type="entry name" value="PTP-SAK"/>
    <property type="match status" value="1"/>
</dbReference>
<dbReference type="SUPFAM" id="SSF52799">
    <property type="entry name" value="(Phosphotyrosine protein) phosphatases II"/>
    <property type="match status" value="1"/>
</dbReference>